<protein>
    <submittedName>
        <fullName evidence="2">Uncharacterized protein</fullName>
    </submittedName>
</protein>
<dbReference type="Proteomes" id="UP000316252">
    <property type="component" value="Unassembled WGS sequence"/>
</dbReference>
<evidence type="ECO:0000313" key="2">
    <source>
        <dbReference type="EMBL" id="TPW77178.1"/>
    </source>
</evidence>
<dbReference type="AlphaFoldDB" id="A0A506Y7Z0"/>
<evidence type="ECO:0000313" key="3">
    <source>
        <dbReference type="Proteomes" id="UP000316252"/>
    </source>
</evidence>
<proteinExistence type="predicted"/>
<accession>A0A506Y7Z0</accession>
<organism evidence="2 3">
    <name type="scientific">Schumannella soli</name>
    <dbReference type="NCBI Taxonomy" id="2590779"/>
    <lineage>
        <taxon>Bacteria</taxon>
        <taxon>Bacillati</taxon>
        <taxon>Actinomycetota</taxon>
        <taxon>Actinomycetes</taxon>
        <taxon>Micrococcales</taxon>
        <taxon>Microbacteriaceae</taxon>
        <taxon>Schumannella</taxon>
    </lineage>
</organism>
<sequence length="90" mass="9756">MPTTSTIDGTRSREQLSARLDDTQRVADGEWMAAMPRVTRDAFVEATSGDASKWFGRKLRVALDGIGHVLGADEGEGDEEGEGEGESERE</sequence>
<comment type="caution">
    <text evidence="2">The sequence shown here is derived from an EMBL/GenBank/DDBJ whole genome shotgun (WGS) entry which is preliminary data.</text>
</comment>
<keyword evidence="3" id="KW-1185">Reference proteome</keyword>
<gene>
    <name evidence="2" type="ORF">FJ657_00245</name>
</gene>
<feature type="compositionally biased region" description="Acidic residues" evidence="1">
    <location>
        <begin position="73"/>
        <end position="90"/>
    </location>
</feature>
<dbReference type="EMBL" id="VHQG01000001">
    <property type="protein sequence ID" value="TPW77178.1"/>
    <property type="molecule type" value="Genomic_DNA"/>
</dbReference>
<feature type="region of interest" description="Disordered" evidence="1">
    <location>
        <begin position="69"/>
        <end position="90"/>
    </location>
</feature>
<evidence type="ECO:0000256" key="1">
    <source>
        <dbReference type="SAM" id="MobiDB-lite"/>
    </source>
</evidence>
<dbReference type="RefSeq" id="WP_141161706.1">
    <property type="nucleotide sequence ID" value="NZ_VHQG01000001.1"/>
</dbReference>
<reference evidence="2 3" key="1">
    <citation type="submission" date="2019-06" db="EMBL/GenBank/DDBJ databases">
        <authorList>
            <person name="Li F."/>
        </authorList>
    </citation>
    <scope>NUCLEOTIDE SEQUENCE [LARGE SCALE GENOMIC DNA]</scope>
    <source>
        <strain evidence="2 3">10F1D-1</strain>
    </source>
</reference>
<name>A0A506Y7Z0_9MICO</name>